<accession>A0ABQ9DT99</accession>
<dbReference type="InterPro" id="IPR031160">
    <property type="entry name" value="F_BAR_dom"/>
</dbReference>
<organism evidence="6 7">
    <name type="scientific">Willisornis vidua</name>
    <name type="common">Xingu scale-backed antbird</name>
    <dbReference type="NCBI Taxonomy" id="1566151"/>
    <lineage>
        <taxon>Eukaryota</taxon>
        <taxon>Metazoa</taxon>
        <taxon>Chordata</taxon>
        <taxon>Craniata</taxon>
        <taxon>Vertebrata</taxon>
        <taxon>Euteleostomi</taxon>
        <taxon>Archelosauria</taxon>
        <taxon>Archosauria</taxon>
        <taxon>Dinosauria</taxon>
        <taxon>Saurischia</taxon>
        <taxon>Theropoda</taxon>
        <taxon>Coelurosauria</taxon>
        <taxon>Aves</taxon>
        <taxon>Neognathae</taxon>
        <taxon>Neoaves</taxon>
        <taxon>Telluraves</taxon>
        <taxon>Australaves</taxon>
        <taxon>Passeriformes</taxon>
        <taxon>Thamnophilidae</taxon>
        <taxon>Willisornis</taxon>
    </lineage>
</organism>
<dbReference type="InterPro" id="IPR059030">
    <property type="entry name" value="TPR_Epg5_mid"/>
</dbReference>
<comment type="caution">
    <text evidence="6">The sequence shown here is derived from an EMBL/GenBank/DDBJ whole genome shotgun (WGS) entry which is preliminary data.</text>
</comment>
<dbReference type="InterPro" id="IPR027267">
    <property type="entry name" value="AH/BAR_dom_sf"/>
</dbReference>
<dbReference type="Pfam" id="PF00611">
    <property type="entry name" value="FCH"/>
    <property type="match status" value="1"/>
</dbReference>
<dbReference type="InterPro" id="IPR051436">
    <property type="entry name" value="Autophagy-related_EPG5"/>
</dbReference>
<feature type="compositionally biased region" description="Low complexity" evidence="4">
    <location>
        <begin position="453"/>
        <end position="464"/>
    </location>
</feature>
<feature type="region of interest" description="Disordered" evidence="4">
    <location>
        <begin position="490"/>
        <end position="515"/>
    </location>
</feature>
<dbReference type="PANTHER" id="PTHR31139:SF4">
    <property type="entry name" value="ECTOPIC P GRANULES PROTEIN 5 HOMOLOG"/>
    <property type="match status" value="1"/>
</dbReference>
<dbReference type="CDD" id="cd07672">
    <property type="entry name" value="F-BAR_PSTPIP2"/>
    <property type="match status" value="1"/>
</dbReference>
<evidence type="ECO:0000259" key="5">
    <source>
        <dbReference type="PROSITE" id="PS51741"/>
    </source>
</evidence>
<keyword evidence="2" id="KW-0072">Autophagy</keyword>
<dbReference type="SUPFAM" id="SSF103657">
    <property type="entry name" value="BAR/IMD domain-like"/>
    <property type="match status" value="1"/>
</dbReference>
<dbReference type="Pfam" id="PF26103">
    <property type="entry name" value="TPR_Epg5"/>
    <property type="match status" value="1"/>
</dbReference>
<feature type="region of interest" description="Disordered" evidence="4">
    <location>
        <begin position="418"/>
        <end position="467"/>
    </location>
</feature>
<dbReference type="EMBL" id="WHWB01031854">
    <property type="protein sequence ID" value="KAJ7427703.1"/>
    <property type="molecule type" value="Genomic_DNA"/>
</dbReference>
<dbReference type="PROSITE" id="PS51741">
    <property type="entry name" value="F_BAR"/>
    <property type="match status" value="1"/>
</dbReference>
<evidence type="ECO:0000256" key="3">
    <source>
        <dbReference type="PROSITE-ProRule" id="PRU01077"/>
    </source>
</evidence>
<dbReference type="Pfam" id="PF26573">
    <property type="entry name" value="TPR_Epg5_2"/>
    <property type="match status" value="1"/>
</dbReference>
<feature type="domain" description="F-BAR" evidence="5">
    <location>
        <begin position="4"/>
        <end position="264"/>
    </location>
</feature>
<feature type="region of interest" description="Disordered" evidence="4">
    <location>
        <begin position="293"/>
        <end position="367"/>
    </location>
</feature>
<evidence type="ECO:0000313" key="6">
    <source>
        <dbReference type="EMBL" id="KAJ7427703.1"/>
    </source>
</evidence>
<feature type="region of interest" description="Disordered" evidence="4">
    <location>
        <begin position="1645"/>
        <end position="1664"/>
    </location>
</feature>
<feature type="compositionally biased region" description="Polar residues" evidence="4">
    <location>
        <begin position="495"/>
        <end position="510"/>
    </location>
</feature>
<feature type="compositionally biased region" description="Basic and acidic residues" evidence="4">
    <location>
        <begin position="418"/>
        <end position="444"/>
    </location>
</feature>
<sequence>MREARFRDHFWSTDLTSTVGYDSIIQHLNDGRKNCKEFEDFLKERAIIEEKYGKELINLSKKKPCGQTELNTLKRSLDVFKQQIDNVGQGHIQLAQTLREEAKKMEDFREKQKLHRKKIELIMEAIHKNRNVQYKKTMEAKRLYEQRCRDKDEAEQAVHRSANLVTQKQQEKLFLKLAQTKSALEDSDRSYQQSVSTLEKVREEWQKEHIKACEFFETQECDRINYFRNALWLHVNQLSLGCVQNDEKYEEIRKSLEMCSIEKDVDFFVNLRKTGSLAPAPIVYENYYNTQRNVTPAPARSPVPVPISRRGPLPTPTSAPGEPDYATVDGYSLEKKKKSTEESQIQEPDDVFLPPVAEGSSRPGKVQVEHPGEFTEIQLRDEVEDGKTTNNVCDIPESHLPSANEGTLTLALEPPRDAEEFKTDPSHEECVGDAEKSGKSKWDKPQNSMEAVSSGSRNSELLSSTLQPSAVGSHTVLGFVRDRGAENIQDVKSPLASSSEKLPLSTSQLSEKPKARVQRVGLKSVYPDLSAELSYERPTIMAVKPLLHHDRLYPELPTEPELVPFTREQLKIFEPCSWLENVDSYAEEFESVAHQDRHEFYELLLNYMRCRKQLLLAEAELQAMITDCQNVKGRLWTFKEQQKTVQGVCADQCKVTGHHRYQTVELNDSVLGELKKLFEAKAEHVHQTLALHSYTSVLSRLQVESYVYRLLSSSSLLRSVALQQQEQVSKQSENLSSDLSHLKECISVLFSFTRRVIEDPQFQSDLLMWLQRLIKVLDNPSGVFHFMQSLALLMSPVKNRVDFMCHMKPSERKSSSSSGKESGNWTLVDEGGEEDEDPETSWILLSEDDLIALLSQFPFHELFQQFLGFKSGGAYFPEKTTPQEMMKIFAFANSLVELLSAGLETFNRARYRQFVKRIGHLIKMTLCHVSDHWAQYVGGNKQYGSVAHPYSLEKLQLEFDELFFRAVLHVLKAKRLGVWLFMSEMPYGTLSSNMLWRLFFVMHCAENEHLEKLCSALQPADCKQRLKDPEHLEHFENYLQSMNCSEEICLLTTFAQMAQTKRADVDEDFIKIIVLEIYEVSYVSLSTRETFSKVGRELLGAIASIHTQIISILLDRIRETIEKVGMVSLYLFKELPLHLWKPSASEIALIRDWLLNYSLTTVENKLSCIILEGLNWGFGEHNALHLDPAVHSEVALMVLEAYQKYLSQKPYAGLLSESIKQVSYLASIVRYGETPETSFNQWAWSLILRLKLHRNDRGMQQSGAAVPVCDIALDVAESVALHPLLKAVKANIPIGCYLALAMTTVGHSIEKFCAEGIPLLGVLVQSRHLRTVVHVLDKILPLFYSCQYYLLKNEQFLSYIQLFLHLDSGVPQGVTQQVTHKVTQHLTGVNYGENVKLLSSMIQTHIFLSDQPNGVGPAAVLEFWVQVLTSQQLWHRDRATLCLLDDLCKAAFQYSQEDCVQKLLYQQHKNALGYHCDKGLLSSLVSWIVAGNVTPSFVEGNANSSQVWFSWMVLNMESIFEEDSQLRRVVEGELVINSLTPDQALKKAQAQLKLPIVPSLQRLMVYRWAHQALATPADHPLMPLIWQKFFLLYLHRPGPQYGLPVDGCIGRRFFQSAAHVALLNEMKQRLIEVADFHHAASKALRVESPAEDSDRSPERASCSPGYLAPPELHKELVRLCNVLVLWLEEDSFQKGDTYIPSLPKQYDVHRLAKVMQNQQDLWMEYVNVELIHHEFQEALNLWLQVQLESHTTCVPAGQTDFTNPLSAKERIMNNLKKFDAPKPPLPLQTMKAPVPVISSASLVSQKEAVQLMRTDLNILQQHARTAALWESQHVARNNEILDMVPKLFINREEQITLQLECRGTSNKGCQGAALLTIQFEGKHKNEAVNQQLHALHKEVRQLQAEATKPPSLGVVEAAVHVENFITALINIYKVQPMPAIKKVGISLFFMLVEYVCDETQRNPPTRQFFTSCIEILGQVFISGTKSECKRLLQTILQKRRLCTLLSPYFTPVASPSEFVTLYEKVVAFLSEDNSDVVFMLLTKFDLTQWLSLAKPPLAERTKLLESIHLAVNACGLEPEEDILMPFNIFCKHWTILLQYQFPDHYSDFLRLFVQSSSEQLLSPDCWKASLKALGCDSQVTEQGSFKTSESTETPVLGDAAKILLSTQQVRETIEWLTTSFCKLRLASVDFRTFGLFSKWTPYVPEVNKFLEYLIKRLIDSEVANLAQEPVGSNTVLAALQSLYSVIAGLFKPWILVLDKEDASNQPCYPWLESDTPVASTVVSLFTDCIRLLHKSFKAPKMPEFILYAFHTEFKRLPWKEMHPDQILMEEFFKIERGSPKSCFLFLGYVLCEINWVSVLSDAWNPNPHPQTHNMIVCLLYMMVLLAKEEQLIGEEESPLINLLGQTSSLPWQLVGISSYESIISYCNSHYPPSVILAKDAGAELIVKLLKISAGFGTSSDSHIHLDATLKCRAYIRQVVQFLSTLEQSGKITLAVLEQEMAKLLDDVVIFNPPDMDLQTRHLALSSLFTETLMMLNNSSITTAESLRGTLRGWIDSKVHGLLAMPLLTAACQSLASVRHMAETTEACITAYFNQDSPHHQDLSWGPILASLQVPELTMEEFLQECLSLGSYLTLYVYLLQCLNSDQTLTNEMKMLLAISKWLEQVYPSSAKEEAKLFLWWHKAMQLSLIQMEQDDAVLIESVIRTLLSIQGRQSQLAEERLTSGILGAIGLGRRSPLSPRFRVVARSLSAFLLVQIPTESQVRLKAGSEPKLSQKAQQALSALESMASNKQYMDYKEQLSQASVFIRHPEHCLWDGNNLLALLVNTLYPEVHYLDSIR</sequence>
<reference evidence="6" key="1">
    <citation type="submission" date="2019-10" db="EMBL/GenBank/DDBJ databases">
        <authorList>
            <person name="Soares A.E.R."/>
            <person name="Aleixo A."/>
            <person name="Schneider P."/>
            <person name="Miyaki C.Y."/>
            <person name="Schneider M.P."/>
            <person name="Mello C."/>
            <person name="Vasconcelos A.T.R."/>
        </authorList>
    </citation>
    <scope>NUCLEOTIDE SEQUENCE</scope>
    <source>
        <tissue evidence="6">Muscle</tissue>
    </source>
</reference>
<comment type="similarity">
    <text evidence="1">Belongs to the EPG5 family.</text>
</comment>
<evidence type="ECO:0000256" key="4">
    <source>
        <dbReference type="SAM" id="MobiDB-lite"/>
    </source>
</evidence>
<gene>
    <name evidence="6" type="primary">EPG5</name>
    <name evidence="6" type="ORF">WISP_04604</name>
</gene>
<dbReference type="SMART" id="SM00055">
    <property type="entry name" value="FCH"/>
    <property type="match status" value="1"/>
</dbReference>
<evidence type="ECO:0000256" key="2">
    <source>
        <dbReference type="ARBA" id="ARBA00023006"/>
    </source>
</evidence>
<evidence type="ECO:0000313" key="7">
    <source>
        <dbReference type="Proteomes" id="UP001145742"/>
    </source>
</evidence>
<dbReference type="Gene3D" id="1.20.1270.60">
    <property type="entry name" value="Arfaptin homology (AH) domain/BAR domain"/>
    <property type="match status" value="1"/>
</dbReference>
<dbReference type="Proteomes" id="UP001145742">
    <property type="component" value="Unassembled WGS sequence"/>
</dbReference>
<proteinExistence type="inferred from homology"/>
<dbReference type="InterPro" id="IPR001060">
    <property type="entry name" value="FCH_dom"/>
</dbReference>
<protein>
    <submittedName>
        <fullName evidence="6">Ectopic P granules protein 5 like protein</fullName>
    </submittedName>
</protein>
<name>A0ABQ9DT99_9PASS</name>
<dbReference type="InterPro" id="IPR058750">
    <property type="entry name" value="TPR_Epg5"/>
</dbReference>
<keyword evidence="3" id="KW-0175">Coiled coil</keyword>
<dbReference type="PANTHER" id="PTHR31139">
    <property type="entry name" value="ECTOPIC P GRANULES PROTEIN 5 HOMOLOG"/>
    <property type="match status" value="1"/>
</dbReference>
<feature type="region of interest" description="Disordered" evidence="4">
    <location>
        <begin position="809"/>
        <end position="838"/>
    </location>
</feature>
<keyword evidence="7" id="KW-1185">Reference proteome</keyword>
<dbReference type="InterPro" id="IPR042694">
    <property type="entry name" value="PSTPIP2_F-BAR"/>
</dbReference>
<evidence type="ECO:0000256" key="1">
    <source>
        <dbReference type="ARBA" id="ARBA00010948"/>
    </source>
</evidence>